<comment type="caution">
    <text evidence="1">The sequence shown here is derived from an EMBL/GenBank/DDBJ whole genome shotgun (WGS) entry which is preliminary data.</text>
</comment>
<protein>
    <submittedName>
        <fullName evidence="1">Uncharacterized protein</fullName>
    </submittedName>
</protein>
<dbReference type="AlphaFoldDB" id="A0A3S5BPB5"/>
<sequence>PRSFPNDEALKSSQIWFTDHAWGKNKLGGLFAEAARQAGLPMVWLRKRRARNFFPGGGGSGLGVISQLAGGPTSGSTPAAAISTDEPVPGTIHAASGPSNQLNVSPAASADHIGNLILLNEPNTLLLETSSVGRLVSEELTVGGLSQGTGQSSGSPLLIVSPMILTGGQTSAMVKMDQLNRQPSNQRQHQLLSQQSTLISIPGTQQSVSLASRPTNTTTTTTATTSTACFSSHRALVMGNSDAGSAHLLSTSSAGLEARETLMQEGETGLLSAVYPDGLSASLTGLPHGLDMHNLHHQSQHQGLPTADPLFSRSRPATLQQLHSEDIRHVMQQAVFPDSIPMSNETTDAKIDN</sequence>
<evidence type="ECO:0000313" key="2">
    <source>
        <dbReference type="Proteomes" id="UP000784294"/>
    </source>
</evidence>
<feature type="non-terminal residue" evidence="1">
    <location>
        <position position="1"/>
    </location>
</feature>
<dbReference type="EMBL" id="CAAALY010013379">
    <property type="protein sequence ID" value="VEL11963.1"/>
    <property type="molecule type" value="Genomic_DNA"/>
</dbReference>
<keyword evidence="2" id="KW-1185">Reference proteome</keyword>
<dbReference type="Proteomes" id="UP000784294">
    <property type="component" value="Unassembled WGS sequence"/>
</dbReference>
<dbReference type="OrthoDB" id="2434995at2759"/>
<reference evidence="1" key="1">
    <citation type="submission" date="2018-11" db="EMBL/GenBank/DDBJ databases">
        <authorList>
            <consortium name="Pathogen Informatics"/>
        </authorList>
    </citation>
    <scope>NUCLEOTIDE SEQUENCE</scope>
</reference>
<evidence type="ECO:0000313" key="1">
    <source>
        <dbReference type="EMBL" id="VEL11963.1"/>
    </source>
</evidence>
<accession>A0A3S5BPB5</accession>
<proteinExistence type="predicted"/>
<gene>
    <name evidence="1" type="ORF">PXEA_LOCUS5403</name>
</gene>
<name>A0A3S5BPB5_9PLAT</name>
<organism evidence="1 2">
    <name type="scientific">Protopolystoma xenopodis</name>
    <dbReference type="NCBI Taxonomy" id="117903"/>
    <lineage>
        <taxon>Eukaryota</taxon>
        <taxon>Metazoa</taxon>
        <taxon>Spiralia</taxon>
        <taxon>Lophotrochozoa</taxon>
        <taxon>Platyhelminthes</taxon>
        <taxon>Monogenea</taxon>
        <taxon>Polyopisthocotylea</taxon>
        <taxon>Polystomatidea</taxon>
        <taxon>Polystomatidae</taxon>
        <taxon>Protopolystoma</taxon>
    </lineage>
</organism>